<keyword evidence="1" id="KW-0808">Transferase</keyword>
<dbReference type="PANTHER" id="PTHR11260">
    <property type="entry name" value="GLUTATHIONE S-TRANSFERASE, GST, SUPERFAMILY, GST DOMAIN CONTAINING"/>
    <property type="match status" value="1"/>
</dbReference>
<keyword evidence="4" id="KW-1185">Reference proteome</keyword>
<comment type="caution">
    <text evidence="3">The sequence shown here is derived from an EMBL/GenBank/DDBJ whole genome shotgun (WGS) entry which is preliminary data.</text>
</comment>
<feature type="domain" description="GST C-terminal" evidence="2">
    <location>
        <begin position="1"/>
        <end position="102"/>
    </location>
</feature>
<evidence type="ECO:0000256" key="1">
    <source>
        <dbReference type="RuleBase" id="RU369102"/>
    </source>
</evidence>
<dbReference type="PANTHER" id="PTHR11260:SF764">
    <property type="entry name" value="GLUTATHIONE TRANSFERASE"/>
    <property type="match status" value="1"/>
</dbReference>
<dbReference type="GO" id="GO:0006749">
    <property type="term" value="P:glutathione metabolic process"/>
    <property type="evidence" value="ECO:0007669"/>
    <property type="project" value="InterPro"/>
</dbReference>
<comment type="function">
    <text evidence="1">Is involved in the conjugation of reduced glutathione to a wide number of exogenous and endogenous hydrophobic electrophiles.</text>
</comment>
<dbReference type="EC" id="2.5.1.18" evidence="1"/>
<evidence type="ECO:0000259" key="2">
    <source>
        <dbReference type="PROSITE" id="PS50405"/>
    </source>
</evidence>
<proteinExistence type="inferred from homology"/>
<dbReference type="Proteomes" id="UP001187192">
    <property type="component" value="Unassembled WGS sequence"/>
</dbReference>
<dbReference type="EMBL" id="BTGU01000099">
    <property type="protein sequence ID" value="GMN60523.1"/>
    <property type="molecule type" value="Genomic_DNA"/>
</dbReference>
<keyword evidence="1" id="KW-0963">Cytoplasm</keyword>
<organism evidence="3 4">
    <name type="scientific">Ficus carica</name>
    <name type="common">Common fig</name>
    <dbReference type="NCBI Taxonomy" id="3494"/>
    <lineage>
        <taxon>Eukaryota</taxon>
        <taxon>Viridiplantae</taxon>
        <taxon>Streptophyta</taxon>
        <taxon>Embryophyta</taxon>
        <taxon>Tracheophyta</taxon>
        <taxon>Spermatophyta</taxon>
        <taxon>Magnoliopsida</taxon>
        <taxon>eudicotyledons</taxon>
        <taxon>Gunneridae</taxon>
        <taxon>Pentapetalae</taxon>
        <taxon>rosids</taxon>
        <taxon>fabids</taxon>
        <taxon>Rosales</taxon>
        <taxon>Moraceae</taxon>
        <taxon>Ficeae</taxon>
        <taxon>Ficus</taxon>
    </lineage>
</organism>
<comment type="catalytic activity">
    <reaction evidence="1">
        <text>RX + glutathione = an S-substituted glutathione + a halide anion + H(+)</text>
        <dbReference type="Rhea" id="RHEA:16437"/>
        <dbReference type="ChEBI" id="CHEBI:15378"/>
        <dbReference type="ChEBI" id="CHEBI:16042"/>
        <dbReference type="ChEBI" id="CHEBI:17792"/>
        <dbReference type="ChEBI" id="CHEBI:57925"/>
        <dbReference type="ChEBI" id="CHEBI:90779"/>
        <dbReference type="EC" id="2.5.1.18"/>
    </reaction>
</comment>
<dbReference type="InterPro" id="IPR036282">
    <property type="entry name" value="Glutathione-S-Trfase_C_sf"/>
</dbReference>
<dbReference type="PROSITE" id="PS50405">
    <property type="entry name" value="GST_CTER"/>
    <property type="match status" value="1"/>
</dbReference>
<sequence length="102" mass="11872">MVPKSVYEHHNNPVFSTDRRVCTTKDEEQEAAKKEFLDIMRLFEAELGDKPYFGGETFGYVDVALVAFYSWFYTYETFGNFSIEAECPMLIAWGRSTNLLFN</sequence>
<comment type="similarity">
    <text evidence="1">Belongs to the GST superfamily.</text>
</comment>
<comment type="subcellular location">
    <subcellularLocation>
        <location evidence="1">Cytoplasm</location>
        <location evidence="1">Cytosol</location>
    </subcellularLocation>
</comment>
<dbReference type="AlphaFoldDB" id="A0AA88DS52"/>
<dbReference type="CDD" id="cd03185">
    <property type="entry name" value="GST_C_Tau"/>
    <property type="match status" value="1"/>
</dbReference>
<accession>A0AA88DS52</accession>
<dbReference type="Gene3D" id="1.20.1050.10">
    <property type="match status" value="1"/>
</dbReference>
<dbReference type="Pfam" id="PF13410">
    <property type="entry name" value="GST_C_2"/>
    <property type="match status" value="1"/>
</dbReference>
<dbReference type="SUPFAM" id="SSF47616">
    <property type="entry name" value="GST C-terminal domain-like"/>
    <property type="match status" value="1"/>
</dbReference>
<name>A0AA88DS52_FICCA</name>
<gene>
    <name evidence="3" type="ORF">TIFTF001_029619</name>
</gene>
<protein>
    <recommendedName>
        <fullName evidence="1">Glutathione S-transferase</fullName>
        <ecNumber evidence="1">2.5.1.18</ecNumber>
    </recommendedName>
</protein>
<reference evidence="3" key="1">
    <citation type="submission" date="2023-07" db="EMBL/GenBank/DDBJ databases">
        <title>draft genome sequence of fig (Ficus carica).</title>
        <authorList>
            <person name="Takahashi T."/>
            <person name="Nishimura K."/>
        </authorList>
    </citation>
    <scope>NUCLEOTIDE SEQUENCE</scope>
</reference>
<dbReference type="InterPro" id="IPR045073">
    <property type="entry name" value="Omega/Tau-like"/>
</dbReference>
<evidence type="ECO:0000313" key="3">
    <source>
        <dbReference type="EMBL" id="GMN60523.1"/>
    </source>
</evidence>
<dbReference type="GO" id="GO:0004364">
    <property type="term" value="F:glutathione transferase activity"/>
    <property type="evidence" value="ECO:0007669"/>
    <property type="project" value="UniProtKB-UniRule"/>
</dbReference>
<dbReference type="GO" id="GO:0005829">
    <property type="term" value="C:cytosol"/>
    <property type="evidence" value="ECO:0007669"/>
    <property type="project" value="UniProtKB-SubCell"/>
</dbReference>
<dbReference type="InterPro" id="IPR045074">
    <property type="entry name" value="GST_C_Tau"/>
</dbReference>
<dbReference type="InterPro" id="IPR010987">
    <property type="entry name" value="Glutathione-S-Trfase_C-like"/>
</dbReference>
<evidence type="ECO:0000313" key="4">
    <source>
        <dbReference type="Proteomes" id="UP001187192"/>
    </source>
</evidence>